<dbReference type="EMBL" id="LR134155">
    <property type="protein sequence ID" value="VEA71611.1"/>
    <property type="molecule type" value="Genomic_DNA"/>
</dbReference>
<sequence>MKLNLLTIALAVWVIPVCAWSSVDTRMQEKDVIDRVLADPFFNQSQMTLSLKNYWKYLKEDNTDPKKVHNAWGQGVAVDYQSGYFADTLGVDVTYYGAVKLGASDYFNTRGVLYNNGSGNDKSNAEGYSKFGQRNLKLKSSLAGAQLHARWGWQTMKNVGVISNSTRLSPITYLGWLGSVNYDALTLRGAYIESSMDRNSPDKKRFQTNSGNYINHIASGDLLWKSDGLSLQYGYGESDNYLRRQLLIAQLMPSKRLKVGAQVYGTRALEAYKAMPAGKRDFDRNAWHYTLEGSWRADNWSSKWGLGYTQARKEHEVGFYPRHMSKNSRGTFGSMAFAGDDYMRDGEVMLANISDYKLTPELAVGLAAIAGQFSYRGNHVRSGEVSAFTRWAPSHGKLNNLTVWTMFGPGWSYKARGKTPLLNEDGRYMRAHTLSSEVIIEYKFKLF</sequence>
<dbReference type="GO" id="GO:0015288">
    <property type="term" value="F:porin activity"/>
    <property type="evidence" value="ECO:0007669"/>
    <property type="project" value="TreeGrafter"/>
</dbReference>
<dbReference type="InterPro" id="IPR005318">
    <property type="entry name" value="OM_porin_bac"/>
</dbReference>
<dbReference type="RefSeq" id="WP_128144178.1">
    <property type="nucleotide sequence ID" value="NZ_JAERKC010000181.1"/>
</dbReference>
<dbReference type="Pfam" id="PF03573">
    <property type="entry name" value="OprD"/>
    <property type="match status" value="1"/>
</dbReference>
<name>A0A447QNL8_SERRU</name>
<evidence type="ECO:0000313" key="5">
    <source>
        <dbReference type="Proteomes" id="UP000271603"/>
    </source>
</evidence>
<keyword evidence="2" id="KW-0813">Transport</keyword>
<dbReference type="AlphaFoldDB" id="A0A447QNL8"/>
<organism evidence="4 5">
    <name type="scientific">Serratia rubidaea</name>
    <name type="common">Serratia marinorubra</name>
    <dbReference type="NCBI Taxonomy" id="61652"/>
    <lineage>
        <taxon>Bacteria</taxon>
        <taxon>Pseudomonadati</taxon>
        <taxon>Pseudomonadota</taxon>
        <taxon>Gammaproteobacteria</taxon>
        <taxon>Enterobacterales</taxon>
        <taxon>Yersiniaceae</taxon>
        <taxon>Serratia</taxon>
    </lineage>
</organism>
<evidence type="ECO:0000256" key="2">
    <source>
        <dbReference type="ARBA" id="ARBA00022448"/>
    </source>
</evidence>
<reference evidence="4 5" key="1">
    <citation type="submission" date="2018-12" db="EMBL/GenBank/DDBJ databases">
        <authorList>
            <consortium name="Pathogen Informatics"/>
        </authorList>
    </citation>
    <scope>NUCLEOTIDE SEQUENCE [LARGE SCALE GENOMIC DNA]</scope>
    <source>
        <strain evidence="4 5">NCTC9419</strain>
    </source>
</reference>
<protein>
    <submittedName>
        <fullName evidence="4">Putative outer membrane porin protein</fullName>
    </submittedName>
</protein>
<dbReference type="Proteomes" id="UP000271603">
    <property type="component" value="Chromosome"/>
</dbReference>
<comment type="similarity">
    <text evidence="1">Belongs to the outer membrane porin (Opr) (TC 1.B.25) family.</text>
</comment>
<dbReference type="PANTHER" id="PTHR34596:SF2">
    <property type="entry name" value="CHITOPORIN"/>
    <property type="match status" value="1"/>
</dbReference>
<accession>A0A447QNL8</accession>
<evidence type="ECO:0000313" key="4">
    <source>
        <dbReference type="EMBL" id="VEA71611.1"/>
    </source>
</evidence>
<gene>
    <name evidence="4" type="ORF">NCTC9419_03175</name>
</gene>
<keyword evidence="3" id="KW-0732">Signal</keyword>
<evidence type="ECO:0000256" key="1">
    <source>
        <dbReference type="ARBA" id="ARBA00009075"/>
    </source>
</evidence>
<dbReference type="PANTHER" id="PTHR34596">
    <property type="entry name" value="CHITOPORIN"/>
    <property type="match status" value="1"/>
</dbReference>
<evidence type="ECO:0000256" key="3">
    <source>
        <dbReference type="ARBA" id="ARBA00022729"/>
    </source>
</evidence>
<dbReference type="Gene3D" id="2.40.160.10">
    <property type="entry name" value="Porin"/>
    <property type="match status" value="1"/>
</dbReference>
<dbReference type="InterPro" id="IPR023614">
    <property type="entry name" value="Porin_dom_sf"/>
</dbReference>
<proteinExistence type="inferred from homology"/>
<dbReference type="GO" id="GO:0016020">
    <property type="term" value="C:membrane"/>
    <property type="evidence" value="ECO:0007669"/>
    <property type="project" value="InterPro"/>
</dbReference>
<dbReference type="STRING" id="61652.AXX16_0007"/>